<sequence>MASSAQNQQHDHQLPNSYRGATSAPPPTPSALPTNLLSTSDAADALSRILHRLPPTLSIPTRRSPPTTCPPIISFPDRTSPAFLDELFSSSSQLGFFQLTDHSIPPELANSAESEALSIFNLPRDRKESYFPKNWPLGYDGDADDEGGDRIGESLCLDDSCSAESTVLSLASLREFTRAMEKVGLEVIESLSNSVGFENPLGKDPTHFCSLMWICEGVPGSKLVMPGGFYPFVVGLQYQVRIQKYSLLADSGWVSVSPQVDSVMVTIGDVLQVWSNGKLKKVRGRPVVGCLGEGKNISMTVLVTLPMDSRVYPILSKTIGGDGEIDHSDGRTDHVGGDDDDDDQVFNSFSFEDYAWRVSQECPLLKDPLQRYRIH</sequence>
<dbReference type="InterPro" id="IPR044861">
    <property type="entry name" value="IPNS-like_FE2OG_OXY"/>
</dbReference>
<evidence type="ECO:0000256" key="3">
    <source>
        <dbReference type="SAM" id="MobiDB-lite"/>
    </source>
</evidence>
<keyword evidence="1" id="KW-0479">Metal-binding</keyword>
<dbReference type="Proteomes" id="UP000796880">
    <property type="component" value="Unassembled WGS sequence"/>
</dbReference>
<evidence type="ECO:0000256" key="1">
    <source>
        <dbReference type="ARBA" id="ARBA00022723"/>
    </source>
</evidence>
<dbReference type="PANTHER" id="PTHR34945">
    <property type="entry name" value="2-OXOGLUTARATE (2OG) AND FE(II)-DEPENDENT OXYGENASE SUPERFAMILY PROTEIN"/>
    <property type="match status" value="1"/>
</dbReference>
<dbReference type="SUPFAM" id="SSF51197">
    <property type="entry name" value="Clavaminate synthase-like"/>
    <property type="match status" value="1"/>
</dbReference>
<dbReference type="Pfam" id="PF14226">
    <property type="entry name" value="DIOX_N"/>
    <property type="match status" value="1"/>
</dbReference>
<evidence type="ECO:0000256" key="2">
    <source>
        <dbReference type="ARBA" id="ARBA00023004"/>
    </source>
</evidence>
<dbReference type="Pfam" id="PF03171">
    <property type="entry name" value="2OG-FeII_Oxy"/>
    <property type="match status" value="1"/>
</dbReference>
<feature type="region of interest" description="Disordered" evidence="3">
    <location>
        <begin position="56"/>
        <end position="75"/>
    </location>
</feature>
<feature type="domain" description="Non-haem dioxygenase N-terminal" evidence="5">
    <location>
        <begin position="71"/>
        <end position="141"/>
    </location>
</feature>
<dbReference type="OrthoDB" id="659818at2759"/>
<accession>A0A8K0GQA9</accession>
<protein>
    <submittedName>
        <fullName evidence="6">Uncharacterized protein</fullName>
    </submittedName>
</protein>
<dbReference type="PANTHER" id="PTHR34945:SF2">
    <property type="entry name" value="2-OXOGLUTARATE (2OG) AND FE(II)-DEPENDENT OXYGENASE SUPERFAMILY PROTEIN"/>
    <property type="match status" value="1"/>
</dbReference>
<dbReference type="Gene3D" id="2.60.120.330">
    <property type="entry name" value="B-lactam Antibiotic, Isopenicillin N Synthase, Chain"/>
    <property type="match status" value="2"/>
</dbReference>
<name>A0A8K0GQA9_9ROSA</name>
<feature type="domain" description="Isopenicillin N synthase-like Fe(2+) 2OG dioxygenase" evidence="4">
    <location>
        <begin position="239"/>
        <end position="301"/>
    </location>
</feature>
<proteinExistence type="predicted"/>
<evidence type="ECO:0000259" key="4">
    <source>
        <dbReference type="Pfam" id="PF03171"/>
    </source>
</evidence>
<dbReference type="EMBL" id="VOIH02000011">
    <property type="protein sequence ID" value="KAF3433406.1"/>
    <property type="molecule type" value="Genomic_DNA"/>
</dbReference>
<evidence type="ECO:0000313" key="7">
    <source>
        <dbReference type="Proteomes" id="UP000796880"/>
    </source>
</evidence>
<evidence type="ECO:0000313" key="6">
    <source>
        <dbReference type="EMBL" id="KAF3433406.1"/>
    </source>
</evidence>
<organism evidence="6 7">
    <name type="scientific">Rhamnella rubrinervis</name>
    <dbReference type="NCBI Taxonomy" id="2594499"/>
    <lineage>
        <taxon>Eukaryota</taxon>
        <taxon>Viridiplantae</taxon>
        <taxon>Streptophyta</taxon>
        <taxon>Embryophyta</taxon>
        <taxon>Tracheophyta</taxon>
        <taxon>Spermatophyta</taxon>
        <taxon>Magnoliopsida</taxon>
        <taxon>eudicotyledons</taxon>
        <taxon>Gunneridae</taxon>
        <taxon>Pentapetalae</taxon>
        <taxon>rosids</taxon>
        <taxon>fabids</taxon>
        <taxon>Rosales</taxon>
        <taxon>Rhamnaceae</taxon>
        <taxon>rhamnoid group</taxon>
        <taxon>Rhamneae</taxon>
        <taxon>Rhamnella</taxon>
    </lineage>
</organism>
<dbReference type="InterPro" id="IPR026992">
    <property type="entry name" value="DIOX_N"/>
</dbReference>
<dbReference type="AlphaFoldDB" id="A0A8K0GQA9"/>
<reference evidence="6" key="1">
    <citation type="submission" date="2020-03" db="EMBL/GenBank/DDBJ databases">
        <title>A high-quality chromosome-level genome assembly of a woody plant with both climbing and erect habits, Rhamnella rubrinervis.</title>
        <authorList>
            <person name="Lu Z."/>
            <person name="Yang Y."/>
            <person name="Zhu X."/>
            <person name="Sun Y."/>
        </authorList>
    </citation>
    <scope>NUCLEOTIDE SEQUENCE</scope>
    <source>
        <strain evidence="6">BYM</strain>
        <tissue evidence="6">Leaf</tissue>
    </source>
</reference>
<keyword evidence="7" id="KW-1185">Reference proteome</keyword>
<dbReference type="GO" id="GO:0046872">
    <property type="term" value="F:metal ion binding"/>
    <property type="evidence" value="ECO:0007669"/>
    <property type="project" value="UniProtKB-KW"/>
</dbReference>
<feature type="compositionally biased region" description="Polar residues" evidence="3">
    <location>
        <begin position="1"/>
        <end position="20"/>
    </location>
</feature>
<gene>
    <name evidence="6" type="ORF">FNV43_RR24508</name>
</gene>
<keyword evidence="2" id="KW-0408">Iron</keyword>
<feature type="region of interest" description="Disordered" evidence="3">
    <location>
        <begin position="1"/>
        <end position="36"/>
    </location>
</feature>
<comment type="caution">
    <text evidence="6">The sequence shown here is derived from an EMBL/GenBank/DDBJ whole genome shotgun (WGS) entry which is preliminary data.</text>
</comment>
<dbReference type="InterPro" id="IPR027443">
    <property type="entry name" value="IPNS-like_sf"/>
</dbReference>
<evidence type="ECO:0000259" key="5">
    <source>
        <dbReference type="Pfam" id="PF14226"/>
    </source>
</evidence>